<evidence type="ECO:0000256" key="3">
    <source>
        <dbReference type="ARBA" id="ARBA00022679"/>
    </source>
</evidence>
<feature type="domain" description="Glycosyl transferase 64" evidence="6">
    <location>
        <begin position="1"/>
        <end position="73"/>
    </location>
</feature>
<dbReference type="InterPro" id="IPR029044">
    <property type="entry name" value="Nucleotide-diphossugar_trans"/>
</dbReference>
<comment type="caution">
    <text evidence="7">The sequence shown here is derived from an EMBL/GenBank/DDBJ whole genome shotgun (WGS) entry which is preliminary data.</text>
</comment>
<dbReference type="InterPro" id="IPR015338">
    <property type="entry name" value="GT64_dom"/>
</dbReference>
<dbReference type="AlphaFoldDB" id="A0AAN9ALG3"/>
<reference evidence="7 8" key="1">
    <citation type="submission" date="2024-02" db="EMBL/GenBank/DDBJ databases">
        <title>Chromosome-scale genome assembly of the rough periwinkle Littorina saxatilis.</title>
        <authorList>
            <person name="De Jode A."/>
            <person name="Faria R."/>
            <person name="Formenti G."/>
            <person name="Sims Y."/>
            <person name="Smith T.P."/>
            <person name="Tracey A."/>
            <person name="Wood J.M.D."/>
            <person name="Zagrodzka Z.B."/>
            <person name="Johannesson K."/>
            <person name="Butlin R.K."/>
            <person name="Leder E.H."/>
        </authorList>
    </citation>
    <scope>NUCLEOTIDE SEQUENCE [LARGE SCALE GENOMIC DNA]</scope>
    <source>
        <strain evidence="7">Snail1</strain>
        <tissue evidence="7">Muscle</tissue>
    </source>
</reference>
<dbReference type="Gene3D" id="3.90.550.10">
    <property type="entry name" value="Spore Coat Polysaccharide Biosynthesis Protein SpsA, Chain A"/>
    <property type="match status" value="1"/>
</dbReference>
<comment type="subcellular location">
    <subcellularLocation>
        <location evidence="1">Endoplasmic reticulum membrane</location>
        <topology evidence="1">Single-pass type II membrane protein</topology>
    </subcellularLocation>
</comment>
<keyword evidence="8" id="KW-1185">Reference proteome</keyword>
<evidence type="ECO:0000313" key="7">
    <source>
        <dbReference type="EMBL" id="KAK7089024.1"/>
    </source>
</evidence>
<dbReference type="Proteomes" id="UP001374579">
    <property type="component" value="Unassembled WGS sequence"/>
</dbReference>
<dbReference type="InterPro" id="IPR004263">
    <property type="entry name" value="Exostosin"/>
</dbReference>
<protein>
    <recommendedName>
        <fullName evidence="6">Glycosyl transferase 64 domain-containing protein</fullName>
    </recommendedName>
</protein>
<evidence type="ECO:0000256" key="2">
    <source>
        <dbReference type="ARBA" id="ARBA00010271"/>
    </source>
</evidence>
<dbReference type="EMBL" id="JBAMIC010003269">
    <property type="protein sequence ID" value="KAK7089024.1"/>
    <property type="molecule type" value="Genomic_DNA"/>
</dbReference>
<organism evidence="7 8">
    <name type="scientific">Littorina saxatilis</name>
    <dbReference type="NCBI Taxonomy" id="31220"/>
    <lineage>
        <taxon>Eukaryota</taxon>
        <taxon>Metazoa</taxon>
        <taxon>Spiralia</taxon>
        <taxon>Lophotrochozoa</taxon>
        <taxon>Mollusca</taxon>
        <taxon>Gastropoda</taxon>
        <taxon>Caenogastropoda</taxon>
        <taxon>Littorinimorpha</taxon>
        <taxon>Littorinoidea</taxon>
        <taxon>Littorinidae</taxon>
        <taxon>Littorina</taxon>
    </lineage>
</organism>
<keyword evidence="4" id="KW-0472">Membrane</keyword>
<comment type="similarity">
    <text evidence="2">Belongs to the glycosyltransferase 47 family.</text>
</comment>
<evidence type="ECO:0000256" key="1">
    <source>
        <dbReference type="ARBA" id="ARBA00004648"/>
    </source>
</evidence>
<evidence type="ECO:0000259" key="6">
    <source>
        <dbReference type="Pfam" id="PF09258"/>
    </source>
</evidence>
<keyword evidence="3" id="KW-0808">Transferase</keyword>
<evidence type="ECO:0000313" key="8">
    <source>
        <dbReference type="Proteomes" id="UP001374579"/>
    </source>
</evidence>
<name>A0AAN9ALG3_9CAEN</name>
<evidence type="ECO:0000256" key="5">
    <source>
        <dbReference type="ARBA" id="ARBA00023157"/>
    </source>
</evidence>
<dbReference type="Pfam" id="PF09258">
    <property type="entry name" value="Glyco_transf_64"/>
    <property type="match status" value="1"/>
</dbReference>
<dbReference type="PANTHER" id="PTHR48261">
    <property type="entry name" value="ACETYLGLUCOSAMINYLTRANSFERASE"/>
    <property type="match status" value="1"/>
</dbReference>
<keyword evidence="5" id="KW-1015">Disulfide bond</keyword>
<accession>A0AAN9ALG3</accession>
<evidence type="ECO:0000256" key="4">
    <source>
        <dbReference type="ARBA" id="ARBA00023136"/>
    </source>
</evidence>
<dbReference type="GO" id="GO:1901135">
    <property type="term" value="P:carbohydrate derivative metabolic process"/>
    <property type="evidence" value="ECO:0007669"/>
    <property type="project" value="UniProtKB-ARBA"/>
</dbReference>
<dbReference type="PANTHER" id="PTHR48261:SF2">
    <property type="entry name" value="ACETYLGLUCOSAMINYLTRANSFERASE"/>
    <property type="match status" value="1"/>
</dbReference>
<proteinExistence type="inferred from homology"/>
<sequence length="81" mass="9249">MNCEDIAMNFLVAHLTRRPPIKVKAPWKSYCPGCGRTLSSKGDHLERRHECMNVFAKEFGYMPLLYTAHTVESVPPEDGLR</sequence>
<dbReference type="GO" id="GO:0016757">
    <property type="term" value="F:glycosyltransferase activity"/>
    <property type="evidence" value="ECO:0007669"/>
    <property type="project" value="InterPro"/>
</dbReference>
<gene>
    <name evidence="7" type="ORF">V1264_024735</name>
</gene>
<dbReference type="GO" id="GO:0005789">
    <property type="term" value="C:endoplasmic reticulum membrane"/>
    <property type="evidence" value="ECO:0007669"/>
    <property type="project" value="UniProtKB-SubCell"/>
</dbReference>